<gene>
    <name evidence="5" type="primary">hrcA</name>
    <name evidence="7" type="ORF">BN1224_H12_EE_00070</name>
</gene>
<dbReference type="HAMAP" id="MF_00081">
    <property type="entry name" value="HrcA"/>
    <property type="match status" value="1"/>
</dbReference>
<protein>
    <recommendedName>
        <fullName evidence="5">Heat-inducible transcription repressor HrcA</fullName>
    </recommendedName>
</protein>
<dbReference type="InterPro" id="IPR002571">
    <property type="entry name" value="HrcA"/>
</dbReference>
<reference evidence="7" key="1">
    <citation type="submission" date="2015-05" db="EMBL/GenBank/DDBJ databases">
        <authorList>
            <person name="Rattei Thomas"/>
        </authorList>
    </citation>
    <scope>NUCLEOTIDE SEQUENCE</scope>
    <source>
        <strain evidence="7">H12</strain>
    </source>
</reference>
<dbReference type="SMR" id="A0A0F7WZI1"/>
<keyword evidence="4 5" id="KW-0804">Transcription</keyword>
<dbReference type="InterPro" id="IPR029016">
    <property type="entry name" value="GAF-like_dom_sf"/>
</dbReference>
<accession>A0A0F7WZI1</accession>
<evidence type="ECO:0000256" key="5">
    <source>
        <dbReference type="HAMAP-Rule" id="MF_00081"/>
    </source>
</evidence>
<evidence type="ECO:0000259" key="6">
    <source>
        <dbReference type="Pfam" id="PF01628"/>
    </source>
</evidence>
<dbReference type="GeneID" id="45050544"/>
<dbReference type="AlphaFoldDB" id="A0A0F7WZI1"/>
<feature type="domain" description="Heat-inducible transcription repressor HrcA C-terminal" evidence="6">
    <location>
        <begin position="127"/>
        <end position="339"/>
    </location>
</feature>
<evidence type="ECO:0000256" key="4">
    <source>
        <dbReference type="ARBA" id="ARBA00023163"/>
    </source>
</evidence>
<keyword evidence="2 5" id="KW-0805">Transcription regulation</keyword>
<dbReference type="NCBIfam" id="TIGR00331">
    <property type="entry name" value="hrcA"/>
    <property type="match status" value="1"/>
</dbReference>
<dbReference type="PANTHER" id="PTHR34824">
    <property type="entry name" value="HEAT-INDUCIBLE TRANSCRIPTION REPRESSOR HRCA"/>
    <property type="match status" value="1"/>
</dbReference>
<dbReference type="SUPFAM" id="SSF46785">
    <property type="entry name" value="Winged helix' DNA-binding domain"/>
    <property type="match status" value="1"/>
</dbReference>
<dbReference type="SUPFAM" id="SSF55781">
    <property type="entry name" value="GAF domain-like"/>
    <property type="match status" value="1"/>
</dbReference>
<dbReference type="Gene3D" id="3.30.450.40">
    <property type="match status" value="1"/>
</dbReference>
<dbReference type="InterPro" id="IPR036388">
    <property type="entry name" value="WH-like_DNA-bd_sf"/>
</dbReference>
<dbReference type="EMBL" id="LN847184">
    <property type="protein sequence ID" value="CRI43749.1"/>
    <property type="molecule type" value="Genomic_DNA"/>
</dbReference>
<proteinExistence type="inferred from homology"/>
<dbReference type="GO" id="GO:0045892">
    <property type="term" value="P:negative regulation of DNA-templated transcription"/>
    <property type="evidence" value="ECO:0007669"/>
    <property type="project" value="UniProtKB-UniRule"/>
</dbReference>
<dbReference type="PANTHER" id="PTHR34824:SF1">
    <property type="entry name" value="HEAT-INDUCIBLE TRANSCRIPTION REPRESSOR HRCA"/>
    <property type="match status" value="1"/>
</dbReference>
<evidence type="ECO:0000256" key="2">
    <source>
        <dbReference type="ARBA" id="ARBA00023015"/>
    </source>
</evidence>
<evidence type="ECO:0000313" key="7">
    <source>
        <dbReference type="EMBL" id="CRI43749.1"/>
    </source>
</evidence>
<organism evidence="7">
    <name type="scientific">Chlamydia pneumoniae</name>
    <name type="common">Chlamydophila pneumoniae</name>
    <dbReference type="NCBI Taxonomy" id="83558"/>
    <lineage>
        <taxon>Bacteria</taxon>
        <taxon>Pseudomonadati</taxon>
        <taxon>Chlamydiota</taxon>
        <taxon>Chlamydiia</taxon>
        <taxon>Chlamydiales</taxon>
        <taxon>Chlamydiaceae</taxon>
        <taxon>Chlamydia/Chlamydophila group</taxon>
        <taxon>Chlamydia</taxon>
    </lineage>
</organism>
<dbReference type="Pfam" id="PF01628">
    <property type="entry name" value="HrcA"/>
    <property type="match status" value="1"/>
</dbReference>
<comment type="similarity">
    <text evidence="5">Belongs to the HrcA family.</text>
</comment>
<sequence length="398" mass="45156">MLSVTIVLVGLEMARSKVSKRDSKILDILFATTELYLKTGQPVGSKTLKESFCSDLSTATIRNYFAELEAEGFLKKNHTSGGRIPTDLALRHYVDHQEECPEAEISAPIFDKISQLPSESRNIIKDLQKATELLGEILDLPTFFSSPRFENDSVTNIQITQVDKQRAVTILSTEFGQIFTDTLWLPEACDTLSIKRIEKFLQNYIRKLPTNEELSKKEEHLSMSLYNEVVVRYLTRYCNFSEEDLYQTGMSKLLKYEAFKDPEVLALGLSLFENRRQMCELLNIGMHKGRATAFIGKELSDILGTSNPGCSVITIPYYMNRSPLGALGILGPINLPYKEALPLLKLFANKINETLTQSFYKFKLSFRRPLTSNCKLSNEPILRTEYSSIKLLPSKETL</sequence>
<dbReference type="GO" id="GO:0003677">
    <property type="term" value="F:DNA binding"/>
    <property type="evidence" value="ECO:0007669"/>
    <property type="project" value="InterPro"/>
</dbReference>
<dbReference type="RefSeq" id="WP_010883139.1">
    <property type="nucleotide sequence ID" value="NZ_CP160064.1"/>
</dbReference>
<dbReference type="PIRSF" id="PIRSF005485">
    <property type="entry name" value="HrcA"/>
    <property type="match status" value="1"/>
</dbReference>
<dbReference type="OrthoDB" id="9783139at2"/>
<dbReference type="Gene3D" id="1.10.10.10">
    <property type="entry name" value="Winged helix-like DNA-binding domain superfamily/Winged helix DNA-binding domain"/>
    <property type="match status" value="1"/>
</dbReference>
<dbReference type="InterPro" id="IPR036390">
    <property type="entry name" value="WH_DNA-bd_sf"/>
</dbReference>
<comment type="function">
    <text evidence="5">Negative regulator of class I heat shock genes (grpE-dnaK-dnaJ and groELS operons). Prevents heat-shock induction of these operons.</text>
</comment>
<keyword evidence="3 5" id="KW-0346">Stress response</keyword>
<name>A0A0F7WZI1_CHLPN</name>
<dbReference type="InterPro" id="IPR021153">
    <property type="entry name" value="HrcA_C"/>
</dbReference>
<evidence type="ECO:0000256" key="1">
    <source>
        <dbReference type="ARBA" id="ARBA00022491"/>
    </source>
</evidence>
<keyword evidence="1 5" id="KW-0678">Repressor</keyword>
<evidence type="ECO:0000256" key="3">
    <source>
        <dbReference type="ARBA" id="ARBA00023016"/>
    </source>
</evidence>